<feature type="domain" description="Protein kinase" evidence="19">
    <location>
        <begin position="347"/>
        <end position="638"/>
    </location>
</feature>
<keyword evidence="15 18" id="KW-0472">Membrane</keyword>
<name>D8TDP1_SELML</name>
<dbReference type="EC" id="2.7.11.1" evidence="4"/>
<keyword evidence="6" id="KW-0723">Serine/threonine-protein kinase</keyword>
<dbReference type="Pfam" id="PF07714">
    <property type="entry name" value="PK_Tyr_Ser-Thr"/>
    <property type="match status" value="1"/>
</dbReference>
<dbReference type="FunFam" id="1.10.510.10:FF:000342">
    <property type="entry name" value="L-type lectin-domain containing receptor kinase VIII.1"/>
    <property type="match status" value="1"/>
</dbReference>
<dbReference type="InParanoid" id="D8TDP1"/>
<organism evidence="21">
    <name type="scientific">Selaginella moellendorffii</name>
    <name type="common">Spikemoss</name>
    <dbReference type="NCBI Taxonomy" id="88036"/>
    <lineage>
        <taxon>Eukaryota</taxon>
        <taxon>Viridiplantae</taxon>
        <taxon>Streptophyta</taxon>
        <taxon>Embryophyta</taxon>
        <taxon>Tracheophyta</taxon>
        <taxon>Lycopodiopsida</taxon>
        <taxon>Selaginellales</taxon>
        <taxon>Selaginellaceae</taxon>
        <taxon>Selaginella</taxon>
    </lineage>
</organism>
<evidence type="ECO:0000256" key="5">
    <source>
        <dbReference type="ARBA" id="ARBA00022475"/>
    </source>
</evidence>
<dbReference type="FunCoup" id="D8TDP1">
    <property type="interactions" value="595"/>
</dbReference>
<dbReference type="PANTHER" id="PTHR27007">
    <property type="match status" value="1"/>
</dbReference>
<dbReference type="Proteomes" id="UP000001514">
    <property type="component" value="Unassembled WGS sequence"/>
</dbReference>
<dbReference type="GO" id="GO:0005524">
    <property type="term" value="F:ATP binding"/>
    <property type="evidence" value="ECO:0007669"/>
    <property type="project" value="UniProtKB-UniRule"/>
</dbReference>
<dbReference type="SMART" id="SM00220">
    <property type="entry name" value="S_TKc"/>
    <property type="match status" value="1"/>
</dbReference>
<dbReference type="Gramene" id="EFJ05221">
    <property type="protein sequence ID" value="EFJ05221"/>
    <property type="gene ID" value="SELMODRAFT_137448"/>
</dbReference>
<feature type="binding site" evidence="17">
    <location>
        <position position="378"/>
    </location>
    <ligand>
        <name>ATP</name>
        <dbReference type="ChEBI" id="CHEBI:30616"/>
    </ligand>
</feature>
<evidence type="ECO:0000256" key="13">
    <source>
        <dbReference type="ARBA" id="ARBA00022840"/>
    </source>
</evidence>
<dbReference type="PROSITE" id="PS00307">
    <property type="entry name" value="LECTIN_LEGUME_BETA"/>
    <property type="match status" value="1"/>
</dbReference>
<dbReference type="InterPro" id="IPR001220">
    <property type="entry name" value="Legume_lectin_dom"/>
</dbReference>
<evidence type="ECO:0000256" key="14">
    <source>
        <dbReference type="ARBA" id="ARBA00022989"/>
    </source>
</evidence>
<evidence type="ECO:0000256" key="8">
    <source>
        <dbReference type="ARBA" id="ARBA00022692"/>
    </source>
</evidence>
<dbReference type="PROSITE" id="PS00107">
    <property type="entry name" value="PROTEIN_KINASE_ATP"/>
    <property type="match status" value="1"/>
</dbReference>
<evidence type="ECO:0000256" key="6">
    <source>
        <dbReference type="ARBA" id="ARBA00022527"/>
    </source>
</evidence>
<dbReference type="SUPFAM" id="SSF49899">
    <property type="entry name" value="Concanavalin A-like lectins/glucanases"/>
    <property type="match status" value="1"/>
</dbReference>
<dbReference type="eggNOG" id="ENOG502QT3J">
    <property type="taxonomic scope" value="Eukaryota"/>
</dbReference>
<evidence type="ECO:0000259" key="19">
    <source>
        <dbReference type="PROSITE" id="PS50011"/>
    </source>
</evidence>
<dbReference type="InterPro" id="IPR050528">
    <property type="entry name" value="L-type_Lectin-RKs"/>
</dbReference>
<dbReference type="PROSITE" id="PS50011">
    <property type="entry name" value="PROTEIN_KINASE_DOM"/>
    <property type="match status" value="1"/>
</dbReference>
<dbReference type="KEGG" id="smo:SELMODRAFT_137448"/>
<evidence type="ECO:0000256" key="18">
    <source>
        <dbReference type="SAM" id="Phobius"/>
    </source>
</evidence>
<evidence type="ECO:0000256" key="3">
    <source>
        <dbReference type="ARBA" id="ARBA00010217"/>
    </source>
</evidence>
<dbReference type="Gene3D" id="3.30.200.20">
    <property type="entry name" value="Phosphorylase Kinase, domain 1"/>
    <property type="match status" value="1"/>
</dbReference>
<sequence length="664" mass="71915">MVESADILLQEFQQGSMSLLGDAFLRNGSIELTKDSSGGLSSGRALFPSPIRLVDRASNATASFNTSFTFSITNTDAVHFGDGLAFIFAPSNTTQGGPGGWLGFLSASAPAGRPPPPTTQHSLAVEFDTFLNVEFMDPNDNHVGVDVDSMVSLEFADAGSERVELKSGRPITAWIQYDSGRQEMEVSLSYNAEQMPQKRLLSLSVNLYAVLDEYMFVGFSAATGGNIELHSLHSWQFSSSGLEHLDDARPPAAAVAAAAPPDLGQGNQPERETSTRCARKLCMAATTRFLAVSTASAIAGAVIVSMILWLTCSSRATRTNRHDLDLGGGSKPGPRRFTFKELSCATKGFSQVLGYGAFGTVYKGRLRDEIVEVEVAVKRANRGSKHGREEFMSELSIIGCLRHRNLVQLQGWCREKNELLLVYDFMPNGSLDKLLFDKSASSSALKWSVRFKVVVGIGSALAYLHSEWEQQVVHRDVKASNIMLDANLNARLGDFGLARLMEHDSSPETTITAGTVGYLAPEYLHTGKATDKTDVFSFGIVALEVASGRRPITEEEDNATEESSGSSSSSSRVLVDWAWGLHRNGKLLQAADPKLGGEFEQVEMLLLLQVGLLCCHPDPTSRPSMKQAVQILCGEMTLPPLPKAKPRPSFASLPPVSIEDIIQE</sequence>
<dbReference type="AlphaFoldDB" id="D8TDP1"/>
<evidence type="ECO:0000256" key="9">
    <source>
        <dbReference type="ARBA" id="ARBA00022729"/>
    </source>
</evidence>
<dbReference type="Gene3D" id="1.10.510.10">
    <property type="entry name" value="Transferase(Phosphotransferase) domain 1"/>
    <property type="match status" value="1"/>
</dbReference>
<dbReference type="InterPro" id="IPR001245">
    <property type="entry name" value="Ser-Thr/Tyr_kinase_cat_dom"/>
</dbReference>
<keyword evidence="16" id="KW-0325">Glycoprotein</keyword>
<comment type="similarity">
    <text evidence="2">In the N-terminal section; belongs to the leguminous lectin family.</text>
</comment>
<dbReference type="Gene3D" id="2.60.120.200">
    <property type="match status" value="1"/>
</dbReference>
<evidence type="ECO:0000256" key="4">
    <source>
        <dbReference type="ARBA" id="ARBA00012513"/>
    </source>
</evidence>
<dbReference type="CDD" id="cd14066">
    <property type="entry name" value="STKc_IRAK"/>
    <property type="match status" value="1"/>
</dbReference>
<dbReference type="HOGENOM" id="CLU_000288_62_6_1"/>
<evidence type="ECO:0000256" key="12">
    <source>
        <dbReference type="ARBA" id="ARBA00022777"/>
    </source>
</evidence>
<dbReference type="FunFam" id="3.30.200.20:FF:000178">
    <property type="entry name" value="serine/threonine-protein kinase PBS1-like"/>
    <property type="match status" value="1"/>
</dbReference>
<keyword evidence="11 17" id="KW-0547">Nucleotide-binding</keyword>
<evidence type="ECO:0000256" key="7">
    <source>
        <dbReference type="ARBA" id="ARBA00022679"/>
    </source>
</evidence>
<keyword evidence="5" id="KW-1003">Cell membrane</keyword>
<evidence type="ECO:0000256" key="2">
    <source>
        <dbReference type="ARBA" id="ARBA00008536"/>
    </source>
</evidence>
<keyword evidence="8 18" id="KW-0812">Transmembrane</keyword>
<feature type="transmembrane region" description="Helical" evidence="18">
    <location>
        <begin position="289"/>
        <end position="310"/>
    </location>
</feature>
<keyword evidence="7" id="KW-0808">Transferase</keyword>
<dbReference type="InterPro" id="IPR011009">
    <property type="entry name" value="Kinase-like_dom_sf"/>
</dbReference>
<keyword evidence="10" id="KW-0430">Lectin</keyword>
<dbReference type="InterPro" id="IPR013320">
    <property type="entry name" value="ConA-like_dom_sf"/>
</dbReference>
<comment type="subcellular location">
    <subcellularLocation>
        <location evidence="1">Cell membrane</location>
        <topology evidence="1">Single-pass type I membrane protein</topology>
    </subcellularLocation>
</comment>
<keyword evidence="12" id="KW-0418">Kinase</keyword>
<dbReference type="GO" id="GO:0005886">
    <property type="term" value="C:plasma membrane"/>
    <property type="evidence" value="ECO:0000318"/>
    <property type="project" value="GO_Central"/>
</dbReference>
<dbReference type="Pfam" id="PF00139">
    <property type="entry name" value="Lectin_legB"/>
    <property type="match status" value="1"/>
</dbReference>
<comment type="similarity">
    <text evidence="3">In the C-terminal section; belongs to the protein kinase superfamily. Ser/Thr protein kinase family.</text>
</comment>
<protein>
    <recommendedName>
        <fullName evidence="4">non-specific serine/threonine protein kinase</fullName>
        <ecNumber evidence="4">2.7.11.1</ecNumber>
    </recommendedName>
</protein>
<evidence type="ECO:0000256" key="1">
    <source>
        <dbReference type="ARBA" id="ARBA00004251"/>
    </source>
</evidence>
<dbReference type="GO" id="GO:0030246">
    <property type="term" value="F:carbohydrate binding"/>
    <property type="evidence" value="ECO:0007669"/>
    <property type="project" value="UniProtKB-KW"/>
</dbReference>
<dbReference type="InterPro" id="IPR019825">
    <property type="entry name" value="Lectin_legB_Mn/Ca_BS"/>
</dbReference>
<dbReference type="EMBL" id="GL377733">
    <property type="protein sequence ID" value="EFJ05221.1"/>
    <property type="molecule type" value="Genomic_DNA"/>
</dbReference>
<dbReference type="CDD" id="cd06899">
    <property type="entry name" value="lectin_legume_LecRK_Arcelin_ConA"/>
    <property type="match status" value="1"/>
</dbReference>
<dbReference type="InterPro" id="IPR017441">
    <property type="entry name" value="Protein_kinase_ATP_BS"/>
</dbReference>
<dbReference type="InterPro" id="IPR008271">
    <property type="entry name" value="Ser/Thr_kinase_AS"/>
</dbReference>
<keyword evidence="9" id="KW-0732">Signal</keyword>
<evidence type="ECO:0000256" key="16">
    <source>
        <dbReference type="ARBA" id="ARBA00023180"/>
    </source>
</evidence>
<evidence type="ECO:0000256" key="10">
    <source>
        <dbReference type="ARBA" id="ARBA00022734"/>
    </source>
</evidence>
<dbReference type="STRING" id="88036.D8TDP1"/>
<evidence type="ECO:0000256" key="15">
    <source>
        <dbReference type="ARBA" id="ARBA00023136"/>
    </source>
</evidence>
<keyword evidence="21" id="KW-1185">Reference proteome</keyword>
<reference evidence="20 21" key="1">
    <citation type="journal article" date="2011" name="Science">
        <title>The Selaginella genome identifies genetic changes associated with the evolution of vascular plants.</title>
        <authorList>
            <person name="Banks J.A."/>
            <person name="Nishiyama T."/>
            <person name="Hasebe M."/>
            <person name="Bowman J.L."/>
            <person name="Gribskov M."/>
            <person name="dePamphilis C."/>
            <person name="Albert V.A."/>
            <person name="Aono N."/>
            <person name="Aoyama T."/>
            <person name="Ambrose B.A."/>
            <person name="Ashton N.W."/>
            <person name="Axtell M.J."/>
            <person name="Barker E."/>
            <person name="Barker M.S."/>
            <person name="Bennetzen J.L."/>
            <person name="Bonawitz N.D."/>
            <person name="Chapple C."/>
            <person name="Cheng C."/>
            <person name="Correa L.G."/>
            <person name="Dacre M."/>
            <person name="DeBarry J."/>
            <person name="Dreyer I."/>
            <person name="Elias M."/>
            <person name="Engstrom E.M."/>
            <person name="Estelle M."/>
            <person name="Feng L."/>
            <person name="Finet C."/>
            <person name="Floyd S.K."/>
            <person name="Frommer W.B."/>
            <person name="Fujita T."/>
            <person name="Gramzow L."/>
            <person name="Gutensohn M."/>
            <person name="Harholt J."/>
            <person name="Hattori M."/>
            <person name="Heyl A."/>
            <person name="Hirai T."/>
            <person name="Hiwatashi Y."/>
            <person name="Ishikawa M."/>
            <person name="Iwata M."/>
            <person name="Karol K.G."/>
            <person name="Koehler B."/>
            <person name="Kolukisaoglu U."/>
            <person name="Kubo M."/>
            <person name="Kurata T."/>
            <person name="Lalonde S."/>
            <person name="Li K."/>
            <person name="Li Y."/>
            <person name="Litt A."/>
            <person name="Lyons E."/>
            <person name="Manning G."/>
            <person name="Maruyama T."/>
            <person name="Michael T.P."/>
            <person name="Mikami K."/>
            <person name="Miyazaki S."/>
            <person name="Morinaga S."/>
            <person name="Murata T."/>
            <person name="Mueller-Roeber B."/>
            <person name="Nelson D.R."/>
            <person name="Obara M."/>
            <person name="Oguri Y."/>
            <person name="Olmstead R.G."/>
            <person name="Onodera N."/>
            <person name="Petersen B.L."/>
            <person name="Pils B."/>
            <person name="Prigge M."/>
            <person name="Rensing S.A."/>
            <person name="Riano-Pachon D.M."/>
            <person name="Roberts A.W."/>
            <person name="Sato Y."/>
            <person name="Scheller H.V."/>
            <person name="Schulz B."/>
            <person name="Schulz C."/>
            <person name="Shakirov E.V."/>
            <person name="Shibagaki N."/>
            <person name="Shinohara N."/>
            <person name="Shippen D.E."/>
            <person name="Soerensen I."/>
            <person name="Sotooka R."/>
            <person name="Sugimoto N."/>
            <person name="Sugita M."/>
            <person name="Sumikawa N."/>
            <person name="Tanurdzic M."/>
            <person name="Theissen G."/>
            <person name="Ulvskov P."/>
            <person name="Wakazuki S."/>
            <person name="Weng J.K."/>
            <person name="Willats W.W."/>
            <person name="Wipf D."/>
            <person name="Wolf P.G."/>
            <person name="Yang L."/>
            <person name="Zimmer A.D."/>
            <person name="Zhu Q."/>
            <person name="Mitros T."/>
            <person name="Hellsten U."/>
            <person name="Loque D."/>
            <person name="Otillar R."/>
            <person name="Salamov A."/>
            <person name="Schmutz J."/>
            <person name="Shapiro H."/>
            <person name="Lindquist E."/>
            <person name="Lucas S."/>
            <person name="Rokhsar D."/>
            <person name="Grigoriev I.V."/>
        </authorList>
    </citation>
    <scope>NUCLEOTIDE SEQUENCE [LARGE SCALE GENOMIC DNA]</scope>
</reference>
<evidence type="ECO:0000256" key="11">
    <source>
        <dbReference type="ARBA" id="ARBA00022741"/>
    </source>
</evidence>
<accession>D8TDP1</accession>
<dbReference type="InterPro" id="IPR000719">
    <property type="entry name" value="Prot_kinase_dom"/>
</dbReference>
<evidence type="ECO:0000313" key="20">
    <source>
        <dbReference type="EMBL" id="EFJ05221.1"/>
    </source>
</evidence>
<proteinExistence type="inferred from homology"/>
<dbReference type="SUPFAM" id="SSF56112">
    <property type="entry name" value="Protein kinase-like (PK-like)"/>
    <property type="match status" value="1"/>
</dbReference>
<dbReference type="PROSITE" id="PS00108">
    <property type="entry name" value="PROTEIN_KINASE_ST"/>
    <property type="match status" value="1"/>
</dbReference>
<dbReference type="GO" id="GO:0004674">
    <property type="term" value="F:protein serine/threonine kinase activity"/>
    <property type="evidence" value="ECO:0007669"/>
    <property type="project" value="UniProtKB-KW"/>
</dbReference>
<dbReference type="OMA" id="HTIVEWS"/>
<gene>
    <name evidence="20" type="ORF">SELMODRAFT_137448</name>
</gene>
<evidence type="ECO:0000313" key="21">
    <source>
        <dbReference type="Proteomes" id="UP000001514"/>
    </source>
</evidence>
<keyword evidence="13 17" id="KW-0067">ATP-binding</keyword>
<keyword evidence="14 18" id="KW-1133">Transmembrane helix</keyword>
<evidence type="ECO:0000256" key="17">
    <source>
        <dbReference type="PROSITE-ProRule" id="PRU10141"/>
    </source>
</evidence>